<sequence length="1412" mass="157043">MFLRPGAHGGTANGSLTPSASREELFPHAQHLGVRVLHTPSNPTVDIILIHGLTGHPYNTFATGDGVYWPTQFLSRDLPSARILAFGYDADVAKFLGPVGQNNIREHAATLLSDVAAVREEDGSESRPIILVVHSLGGLVIKKALCLSEQAIEDHEKQLDRCTVGIAFLGTPHRGSDLAPFASGVVRVLKASRKRVNIDIVRLLERDSEALADIEASFGIWLRRNASRVKLTCFFEEQALLGIGMVVDKHSARIAGYPQLPTPTNHMDMVRFKSPEDTGYRRLLGELRRWLRQGTVAVTNDAGVPPNQQLNYQGCMKSLAFPEMNDRGIDISKAADGTCKWILTHPVYEQWLTNGRGLLWIKGKPGAGKSTIMKFLLGSHESGRDDRHADVFRVSFFFHGRGTDLQKSPLGLLRSLIHQIGKAYPEVIAFLVSNFEEKEKFEAAWMWRLQELEDALASKVLPALLQRTAVRLHIDALDEAGEQDARKVVQFFSRISEGGSVSPHGLSICFACRHFPIIAPDVCDEITVENENDADISAYIDQELTRYINDLDEVTLLSDEIYQRSQGVFQWVVLVTPQVCWMHQEGQTASQILEAVRRTPPELRTLYASIFDNLLKKRPELSLRLFEWVCFGITALSVTQLRFALALSPEMPGPAPITEGDLRNSREVPRSDEKMKKQLRTLSGGLAEFTESGVQLIHQSVQDFLLQKGFALLDPAMGDDPDKITGTAHHKIARSCLRYLLAFQSRYTLSSYQEGMRQIVALDAEYPLLLYAVRQWLPHATTADAKGVAQADIPVFLGGNPGPFIKAWETVAVADALHHADRGTKAELQTSLLHEAAKYGITTLITPAIRATPESLNRKDFNYRPPLYHAIEEGHIGVAKRLLLEPELVLNKTFEGSRGLPPFAFALVKGRGSIARLITRHPKFDMVWNLNANLGLGSRTHEIAFGHGGTRPAELAVIRGLKDITEKILAQRDPRIEPYDFSCLCWNAVLFRRSEVLGLLLPQVTGADRKKLREEPYCQILHLAAIMGEEQTVRQLLATDFIRQDLRDKNGATALHVAIKRDNWNVVKEFLESNADINVTDSDGNTPLILAINLRKEDLTRLLLSSTRVDPNAPDADLAMPLHIAIRSSQDHIAKMLLRCPNIMVNWRDKAGKTPLWDALSRGNNAIARILIGRSDIDLHLRDYSEQLPPLSTVNKDIVDRLEELDENKWTPSDAAFGLVWPACEADLTPWTKYANSVDISGNSLLCWAVMHRWVEAAKALLSCDLVDINTPNYEGMSPLMLALETGQAELARLLLGRADVEIYRLDLGGRDMLSYAVTEDMRAVLSSAEMRAMRTSALDPRQNEELGPEVAAAVPDSPRGDGAAVELVAEVPPWPGRRVHGGREAGRDERRGRRNGLFGRLANLGWRSARR</sequence>
<evidence type="ECO:0000259" key="4">
    <source>
        <dbReference type="Pfam" id="PF24883"/>
    </source>
</evidence>
<keyword evidence="2" id="KW-0040">ANK repeat</keyword>
<evidence type="ECO:0000313" key="5">
    <source>
        <dbReference type="EMBL" id="KAJ9151941.1"/>
    </source>
</evidence>
<keyword evidence="6" id="KW-1185">Reference proteome</keyword>
<feature type="repeat" description="ANK" evidence="2">
    <location>
        <begin position="1275"/>
        <end position="1296"/>
    </location>
</feature>
<dbReference type="InterPro" id="IPR056884">
    <property type="entry name" value="NPHP3-like_N"/>
</dbReference>
<dbReference type="InterPro" id="IPR027417">
    <property type="entry name" value="P-loop_NTPase"/>
</dbReference>
<accession>A0AA38RPB2</accession>
<evidence type="ECO:0000256" key="1">
    <source>
        <dbReference type="ARBA" id="ARBA00022737"/>
    </source>
</evidence>
<dbReference type="InterPro" id="IPR029058">
    <property type="entry name" value="AB_hydrolase_fold"/>
</dbReference>
<dbReference type="SUPFAM" id="SSF48403">
    <property type="entry name" value="Ankyrin repeat"/>
    <property type="match status" value="2"/>
</dbReference>
<dbReference type="Gene3D" id="3.40.50.1820">
    <property type="entry name" value="alpha/beta hydrolase"/>
    <property type="match status" value="1"/>
</dbReference>
<keyword evidence="1" id="KW-0677">Repeat</keyword>
<dbReference type="PROSITE" id="PS50088">
    <property type="entry name" value="ANK_REPEAT"/>
    <property type="match status" value="2"/>
</dbReference>
<dbReference type="PANTHER" id="PTHR10039:SF5">
    <property type="entry name" value="NACHT DOMAIN-CONTAINING PROTEIN"/>
    <property type="match status" value="1"/>
</dbReference>
<gene>
    <name evidence="5" type="ORF">NKR23_g2913</name>
</gene>
<dbReference type="EMBL" id="JANBVO010000005">
    <property type="protein sequence ID" value="KAJ9151941.1"/>
    <property type="molecule type" value="Genomic_DNA"/>
</dbReference>
<evidence type="ECO:0000256" key="3">
    <source>
        <dbReference type="SAM" id="MobiDB-lite"/>
    </source>
</evidence>
<dbReference type="Pfam" id="PF12796">
    <property type="entry name" value="Ank_2"/>
    <property type="match status" value="2"/>
</dbReference>
<dbReference type="PROSITE" id="PS50297">
    <property type="entry name" value="ANK_REP_REGION"/>
    <property type="match status" value="2"/>
</dbReference>
<evidence type="ECO:0000256" key="2">
    <source>
        <dbReference type="PROSITE-ProRule" id="PRU00023"/>
    </source>
</evidence>
<dbReference type="Pfam" id="PF24883">
    <property type="entry name" value="NPHP3_N"/>
    <property type="match status" value="1"/>
</dbReference>
<reference evidence="5" key="1">
    <citation type="submission" date="2022-07" db="EMBL/GenBank/DDBJ databases">
        <title>Fungi with potential for degradation of polypropylene.</title>
        <authorList>
            <person name="Gostincar C."/>
        </authorList>
    </citation>
    <scope>NUCLEOTIDE SEQUENCE</scope>
    <source>
        <strain evidence="5">EXF-13308</strain>
    </source>
</reference>
<dbReference type="SMART" id="SM00248">
    <property type="entry name" value="ANK"/>
    <property type="match status" value="8"/>
</dbReference>
<name>A0AA38RPB2_9PEZI</name>
<feature type="region of interest" description="Disordered" evidence="3">
    <location>
        <begin position="1376"/>
        <end position="1395"/>
    </location>
</feature>
<feature type="repeat" description="ANK" evidence="2">
    <location>
        <begin position="1050"/>
        <end position="1082"/>
    </location>
</feature>
<comment type="caution">
    <text evidence="5">The sequence shown here is derived from an EMBL/GenBank/DDBJ whole genome shotgun (WGS) entry which is preliminary data.</text>
</comment>
<feature type="domain" description="Nephrocystin 3-like N-terminal" evidence="4">
    <location>
        <begin position="337"/>
        <end position="513"/>
    </location>
</feature>
<dbReference type="InterPro" id="IPR002110">
    <property type="entry name" value="Ankyrin_rpt"/>
</dbReference>
<proteinExistence type="predicted"/>
<dbReference type="Proteomes" id="UP001174694">
    <property type="component" value="Unassembled WGS sequence"/>
</dbReference>
<protein>
    <submittedName>
        <fullName evidence="5">GPI inositol-deacylase</fullName>
    </submittedName>
</protein>
<evidence type="ECO:0000313" key="6">
    <source>
        <dbReference type="Proteomes" id="UP001174694"/>
    </source>
</evidence>
<feature type="compositionally biased region" description="Basic and acidic residues" evidence="3">
    <location>
        <begin position="1382"/>
        <end position="1392"/>
    </location>
</feature>
<dbReference type="Gene3D" id="3.40.50.300">
    <property type="entry name" value="P-loop containing nucleotide triphosphate hydrolases"/>
    <property type="match status" value="1"/>
</dbReference>
<dbReference type="Gene3D" id="1.25.40.20">
    <property type="entry name" value="Ankyrin repeat-containing domain"/>
    <property type="match status" value="2"/>
</dbReference>
<dbReference type="PANTHER" id="PTHR10039">
    <property type="entry name" value="AMELOGENIN"/>
    <property type="match status" value="1"/>
</dbReference>
<organism evidence="5 6">
    <name type="scientific">Pleurostoma richardsiae</name>
    <dbReference type="NCBI Taxonomy" id="41990"/>
    <lineage>
        <taxon>Eukaryota</taxon>
        <taxon>Fungi</taxon>
        <taxon>Dikarya</taxon>
        <taxon>Ascomycota</taxon>
        <taxon>Pezizomycotina</taxon>
        <taxon>Sordariomycetes</taxon>
        <taxon>Sordariomycetidae</taxon>
        <taxon>Calosphaeriales</taxon>
        <taxon>Pleurostomataceae</taxon>
        <taxon>Pleurostoma</taxon>
    </lineage>
</organism>
<dbReference type="SUPFAM" id="SSF53474">
    <property type="entry name" value="alpha/beta-Hydrolases"/>
    <property type="match status" value="1"/>
</dbReference>
<dbReference type="InterPro" id="IPR036770">
    <property type="entry name" value="Ankyrin_rpt-contain_sf"/>
</dbReference>